<sequence length="227" mass="24569">MTIKNSDPKPEPPLHFRVATPADAGLIQPLVQSAYRGDESRQGWTTEADLLKGNRINIAGILAKITNPDSAVLLAFTGSSPAATKNNSDANTNNGNDNNNNNNNNNPDGLALVGCCEVARLPGESSAYFGMFAVSPRLQGGGIGRRLLAHAEAYCRAAWGPGTVHKLEMTVIWTRAELIAWYERRGYRRTGETRPFPLAEVDGAALRDDLYFVVLEKDLSIYGTAPI</sequence>
<dbReference type="RefSeq" id="XP_064668641.1">
    <property type="nucleotide sequence ID" value="XM_064816900.1"/>
</dbReference>
<proteinExistence type="predicted"/>
<accession>A0AAN6TAY5</accession>
<reference evidence="3" key="1">
    <citation type="journal article" date="2023" name="Mol. Phylogenet. Evol.">
        <title>Genome-scale phylogeny and comparative genomics of the fungal order Sordariales.</title>
        <authorList>
            <person name="Hensen N."/>
            <person name="Bonometti L."/>
            <person name="Westerberg I."/>
            <person name="Brannstrom I.O."/>
            <person name="Guillou S."/>
            <person name="Cros-Aarteil S."/>
            <person name="Calhoun S."/>
            <person name="Haridas S."/>
            <person name="Kuo A."/>
            <person name="Mondo S."/>
            <person name="Pangilinan J."/>
            <person name="Riley R."/>
            <person name="LaButti K."/>
            <person name="Andreopoulos B."/>
            <person name="Lipzen A."/>
            <person name="Chen C."/>
            <person name="Yan M."/>
            <person name="Daum C."/>
            <person name="Ng V."/>
            <person name="Clum A."/>
            <person name="Steindorff A."/>
            <person name="Ohm R.A."/>
            <person name="Martin F."/>
            <person name="Silar P."/>
            <person name="Natvig D.O."/>
            <person name="Lalanne C."/>
            <person name="Gautier V."/>
            <person name="Ament-Velasquez S.L."/>
            <person name="Kruys A."/>
            <person name="Hutchinson M.I."/>
            <person name="Powell A.J."/>
            <person name="Barry K."/>
            <person name="Miller A.N."/>
            <person name="Grigoriev I.V."/>
            <person name="Debuchy R."/>
            <person name="Gladieux P."/>
            <person name="Hiltunen Thoren M."/>
            <person name="Johannesson H."/>
        </authorList>
    </citation>
    <scope>NUCLEOTIDE SEQUENCE</scope>
    <source>
        <strain evidence="3">CBS 508.74</strain>
    </source>
</reference>
<comment type="caution">
    <text evidence="3">The sequence shown here is derived from an EMBL/GenBank/DDBJ whole genome shotgun (WGS) entry which is preliminary data.</text>
</comment>
<dbReference type="SUPFAM" id="SSF55729">
    <property type="entry name" value="Acyl-CoA N-acyltransferases (Nat)"/>
    <property type="match status" value="1"/>
</dbReference>
<name>A0AAN6TAY5_9PEZI</name>
<dbReference type="InterPro" id="IPR016181">
    <property type="entry name" value="Acyl_CoA_acyltransferase"/>
</dbReference>
<organism evidence="3 4">
    <name type="scientific">Canariomyces notabilis</name>
    <dbReference type="NCBI Taxonomy" id="2074819"/>
    <lineage>
        <taxon>Eukaryota</taxon>
        <taxon>Fungi</taxon>
        <taxon>Dikarya</taxon>
        <taxon>Ascomycota</taxon>
        <taxon>Pezizomycotina</taxon>
        <taxon>Sordariomycetes</taxon>
        <taxon>Sordariomycetidae</taxon>
        <taxon>Sordariales</taxon>
        <taxon>Chaetomiaceae</taxon>
        <taxon>Canariomyces</taxon>
    </lineage>
</organism>
<dbReference type="PROSITE" id="PS51186">
    <property type="entry name" value="GNAT"/>
    <property type="match status" value="1"/>
</dbReference>
<reference evidence="3" key="2">
    <citation type="submission" date="2023-05" db="EMBL/GenBank/DDBJ databases">
        <authorList>
            <consortium name="Lawrence Berkeley National Laboratory"/>
            <person name="Steindorff A."/>
            <person name="Hensen N."/>
            <person name="Bonometti L."/>
            <person name="Westerberg I."/>
            <person name="Brannstrom I.O."/>
            <person name="Guillou S."/>
            <person name="Cros-Aarteil S."/>
            <person name="Calhoun S."/>
            <person name="Haridas S."/>
            <person name="Kuo A."/>
            <person name="Mondo S."/>
            <person name="Pangilinan J."/>
            <person name="Riley R."/>
            <person name="Labutti K."/>
            <person name="Andreopoulos B."/>
            <person name="Lipzen A."/>
            <person name="Chen C."/>
            <person name="Yanf M."/>
            <person name="Daum C."/>
            <person name="Ng V."/>
            <person name="Clum A."/>
            <person name="Ohm R."/>
            <person name="Martin F."/>
            <person name="Silar P."/>
            <person name="Natvig D."/>
            <person name="Lalanne C."/>
            <person name="Gautier V."/>
            <person name="Ament-Velasquez S.L."/>
            <person name="Kruys A."/>
            <person name="Hutchinson M.I."/>
            <person name="Powell A.J."/>
            <person name="Barry K."/>
            <person name="Miller A.N."/>
            <person name="Grigoriev I.V."/>
            <person name="Debuchy R."/>
            <person name="Gladieux P."/>
            <person name="Thoren M.H."/>
            <person name="Johannesson H."/>
        </authorList>
    </citation>
    <scope>NUCLEOTIDE SEQUENCE</scope>
    <source>
        <strain evidence="3">CBS 508.74</strain>
    </source>
</reference>
<dbReference type="InterPro" id="IPR050276">
    <property type="entry name" value="MshD_Acetyltransferase"/>
</dbReference>
<feature type="region of interest" description="Disordered" evidence="1">
    <location>
        <begin position="82"/>
        <end position="105"/>
    </location>
</feature>
<gene>
    <name evidence="3" type="ORF">N656DRAFT_790578</name>
</gene>
<dbReference type="PANTHER" id="PTHR43617">
    <property type="entry name" value="L-AMINO ACID N-ACETYLTRANSFERASE"/>
    <property type="match status" value="1"/>
</dbReference>
<feature type="domain" description="N-acetyltransferase" evidence="2">
    <location>
        <begin position="14"/>
        <end position="220"/>
    </location>
</feature>
<dbReference type="PANTHER" id="PTHR43617:SF9">
    <property type="entry name" value="GNAT FAMILY ACETYLTRANSFERASE"/>
    <property type="match status" value="1"/>
</dbReference>
<keyword evidence="4" id="KW-1185">Reference proteome</keyword>
<dbReference type="GeneID" id="89941025"/>
<dbReference type="Pfam" id="PF13508">
    <property type="entry name" value="Acetyltransf_7"/>
    <property type="match status" value="1"/>
</dbReference>
<evidence type="ECO:0000259" key="2">
    <source>
        <dbReference type="PROSITE" id="PS51186"/>
    </source>
</evidence>
<evidence type="ECO:0000313" key="3">
    <source>
        <dbReference type="EMBL" id="KAK4111071.1"/>
    </source>
</evidence>
<protein>
    <submittedName>
        <fullName evidence="3">Acyl-CoA N-acyltransferase</fullName>
    </submittedName>
</protein>
<evidence type="ECO:0000313" key="4">
    <source>
        <dbReference type="Proteomes" id="UP001302812"/>
    </source>
</evidence>
<feature type="compositionally biased region" description="Low complexity" evidence="1">
    <location>
        <begin position="86"/>
        <end position="105"/>
    </location>
</feature>
<dbReference type="InterPro" id="IPR000182">
    <property type="entry name" value="GNAT_dom"/>
</dbReference>
<dbReference type="AlphaFoldDB" id="A0AAN6TAY5"/>
<dbReference type="GO" id="GO:0016747">
    <property type="term" value="F:acyltransferase activity, transferring groups other than amino-acyl groups"/>
    <property type="evidence" value="ECO:0007669"/>
    <property type="project" value="InterPro"/>
</dbReference>
<dbReference type="EMBL" id="MU853347">
    <property type="protein sequence ID" value="KAK4111071.1"/>
    <property type="molecule type" value="Genomic_DNA"/>
</dbReference>
<dbReference type="Gene3D" id="3.40.630.30">
    <property type="match status" value="1"/>
</dbReference>
<dbReference type="Proteomes" id="UP001302812">
    <property type="component" value="Unassembled WGS sequence"/>
</dbReference>
<dbReference type="CDD" id="cd04301">
    <property type="entry name" value="NAT_SF"/>
    <property type="match status" value="1"/>
</dbReference>
<evidence type="ECO:0000256" key="1">
    <source>
        <dbReference type="SAM" id="MobiDB-lite"/>
    </source>
</evidence>